<reference evidence="2 3" key="1">
    <citation type="submission" date="2018-10" db="EMBL/GenBank/DDBJ databases">
        <authorList>
            <person name="Ekblom R."/>
            <person name="Jareborg N."/>
        </authorList>
    </citation>
    <scope>NUCLEOTIDE SEQUENCE [LARGE SCALE GENOMIC DNA]</scope>
    <source>
        <tissue evidence="2">Muscle</tissue>
    </source>
</reference>
<dbReference type="GO" id="GO:0008381">
    <property type="term" value="F:mechanosensitive monoatomic ion channel activity"/>
    <property type="evidence" value="ECO:0007669"/>
    <property type="project" value="TreeGrafter"/>
</dbReference>
<dbReference type="PANTHER" id="PTHR23302">
    <property type="entry name" value="TRANSMEMBRANE CHANNEL-RELATED"/>
    <property type="match status" value="1"/>
</dbReference>
<accession>A0A9X9M5B6</accession>
<comment type="caution">
    <text evidence="2">The sequence shown here is derived from an EMBL/GenBank/DDBJ whole genome shotgun (WGS) entry which is preliminary data.</text>
</comment>
<name>A0A9X9M5B6_GULGU</name>
<evidence type="ECO:0000313" key="3">
    <source>
        <dbReference type="Proteomes" id="UP000269945"/>
    </source>
</evidence>
<dbReference type="PANTHER" id="PTHR23302:SF35">
    <property type="entry name" value="TRANSMEMBRANE CHANNEL-LIKE PROTEIN 3"/>
    <property type="match status" value="1"/>
</dbReference>
<evidence type="ECO:0000313" key="2">
    <source>
        <dbReference type="EMBL" id="VCX36945.1"/>
    </source>
</evidence>
<keyword evidence="1" id="KW-1133">Transmembrane helix</keyword>
<keyword evidence="1" id="KW-0812">Transmembrane</keyword>
<dbReference type="AlphaFoldDB" id="A0A9X9M5B6"/>
<dbReference type="EMBL" id="CYRY02042914">
    <property type="protein sequence ID" value="VCX36945.1"/>
    <property type="molecule type" value="Genomic_DNA"/>
</dbReference>
<keyword evidence="1" id="KW-0472">Membrane</keyword>
<proteinExistence type="predicted"/>
<keyword evidence="3" id="KW-1185">Reference proteome</keyword>
<feature type="transmembrane region" description="Helical" evidence="1">
    <location>
        <begin position="28"/>
        <end position="49"/>
    </location>
</feature>
<dbReference type="InterPro" id="IPR038900">
    <property type="entry name" value="TMC"/>
</dbReference>
<dbReference type="Proteomes" id="UP000269945">
    <property type="component" value="Unassembled WGS sequence"/>
</dbReference>
<dbReference type="GO" id="GO:0005886">
    <property type="term" value="C:plasma membrane"/>
    <property type="evidence" value="ECO:0007669"/>
    <property type="project" value="InterPro"/>
</dbReference>
<evidence type="ECO:0000256" key="1">
    <source>
        <dbReference type="SAM" id="Phobius"/>
    </source>
</evidence>
<protein>
    <submittedName>
        <fullName evidence="2">Uncharacterized protein</fullName>
    </submittedName>
</protein>
<organism evidence="2 3">
    <name type="scientific">Gulo gulo</name>
    <name type="common">Wolverine</name>
    <name type="synonym">Gluton</name>
    <dbReference type="NCBI Taxonomy" id="48420"/>
    <lineage>
        <taxon>Eukaryota</taxon>
        <taxon>Metazoa</taxon>
        <taxon>Chordata</taxon>
        <taxon>Craniata</taxon>
        <taxon>Vertebrata</taxon>
        <taxon>Euteleostomi</taxon>
        <taxon>Mammalia</taxon>
        <taxon>Eutheria</taxon>
        <taxon>Laurasiatheria</taxon>
        <taxon>Carnivora</taxon>
        <taxon>Caniformia</taxon>
        <taxon>Musteloidea</taxon>
        <taxon>Mustelidae</taxon>
        <taxon>Guloninae</taxon>
        <taxon>Gulo</taxon>
    </lineage>
</organism>
<sequence>MVIFIPWEMRIKKIESHFGSGVASYFIFLRWLFGINIVLTIMTGAFIVIPELIAGQPFGSTASKTIPKEHVASAQDLDTVWSLGVRLRLGCALVLREG</sequence>
<gene>
    <name evidence="2" type="ORF">BN2614_LOCUS1</name>
</gene>